<dbReference type="RefSeq" id="WP_260221561.1">
    <property type="nucleotide sequence ID" value="NZ_JAJAGO010000019.1"/>
</dbReference>
<comment type="caution">
    <text evidence="1">The sequence shown here is derived from an EMBL/GenBank/DDBJ whole genome shotgun (WGS) entry which is preliminary data.</text>
</comment>
<accession>A0ABT2K239</accession>
<dbReference type="Proteomes" id="UP001156389">
    <property type="component" value="Unassembled WGS sequence"/>
</dbReference>
<organism evidence="1 2">
    <name type="scientific">Streptomyces gossypii</name>
    <dbReference type="NCBI Taxonomy" id="2883101"/>
    <lineage>
        <taxon>Bacteria</taxon>
        <taxon>Bacillati</taxon>
        <taxon>Actinomycetota</taxon>
        <taxon>Actinomycetes</taxon>
        <taxon>Kitasatosporales</taxon>
        <taxon>Streptomycetaceae</taxon>
        <taxon>Streptomyces</taxon>
    </lineage>
</organism>
<gene>
    <name evidence="1" type="ORF">LHJ74_30780</name>
</gene>
<dbReference type="EMBL" id="JAJAGO010000019">
    <property type="protein sequence ID" value="MCT2594242.1"/>
    <property type="molecule type" value="Genomic_DNA"/>
</dbReference>
<reference evidence="1 2" key="1">
    <citation type="submission" date="2021-10" db="EMBL/GenBank/DDBJ databases">
        <title>Streptomyces gossypii sp. nov., isolated from soil collected from cotton field.</title>
        <authorList>
            <person name="Ge X."/>
            <person name="Chen X."/>
            <person name="Liu W."/>
        </authorList>
    </citation>
    <scope>NUCLEOTIDE SEQUENCE [LARGE SCALE GENOMIC DNA]</scope>
    <source>
        <strain evidence="1 2">N2-109</strain>
    </source>
</reference>
<protein>
    <submittedName>
        <fullName evidence="1">Uncharacterized protein</fullName>
    </submittedName>
</protein>
<name>A0ABT2K239_9ACTN</name>
<evidence type="ECO:0000313" key="2">
    <source>
        <dbReference type="Proteomes" id="UP001156389"/>
    </source>
</evidence>
<proteinExistence type="predicted"/>
<sequence length="62" mass="6859">MALPRSISTYDGSTVEIFNHGVEYELVLRTAKGDTIATVYMGRSEVVDLVADAIDIADLRWL</sequence>
<evidence type="ECO:0000313" key="1">
    <source>
        <dbReference type="EMBL" id="MCT2594242.1"/>
    </source>
</evidence>
<keyword evidence="2" id="KW-1185">Reference proteome</keyword>